<accession>A0A836CIG6</accession>
<name>A0A836CIG6_9STRA</name>
<evidence type="ECO:0000313" key="1">
    <source>
        <dbReference type="EMBL" id="KAG5187227.1"/>
    </source>
</evidence>
<comment type="caution">
    <text evidence="1">The sequence shown here is derived from an EMBL/GenBank/DDBJ whole genome shotgun (WGS) entry which is preliminary data.</text>
</comment>
<reference evidence="1" key="1">
    <citation type="submission" date="2021-02" db="EMBL/GenBank/DDBJ databases">
        <title>First Annotated Genome of the Yellow-green Alga Tribonema minus.</title>
        <authorList>
            <person name="Mahan K.M."/>
        </authorList>
    </citation>
    <scope>NUCLEOTIDE SEQUENCE</scope>
    <source>
        <strain evidence="1">UTEX B ZZ1240</strain>
    </source>
</reference>
<organism evidence="1 2">
    <name type="scientific">Tribonema minus</name>
    <dbReference type="NCBI Taxonomy" id="303371"/>
    <lineage>
        <taxon>Eukaryota</taxon>
        <taxon>Sar</taxon>
        <taxon>Stramenopiles</taxon>
        <taxon>Ochrophyta</taxon>
        <taxon>PX clade</taxon>
        <taxon>Xanthophyceae</taxon>
        <taxon>Tribonematales</taxon>
        <taxon>Tribonemataceae</taxon>
        <taxon>Tribonema</taxon>
    </lineage>
</organism>
<evidence type="ECO:0000313" key="2">
    <source>
        <dbReference type="Proteomes" id="UP000664859"/>
    </source>
</evidence>
<keyword evidence="2" id="KW-1185">Reference proteome</keyword>
<gene>
    <name evidence="1" type="ORF">JKP88DRAFT_307366</name>
</gene>
<dbReference type="EMBL" id="JAFCMP010000090">
    <property type="protein sequence ID" value="KAG5187227.1"/>
    <property type="molecule type" value="Genomic_DNA"/>
</dbReference>
<protein>
    <submittedName>
        <fullName evidence="1">Uncharacterized protein</fullName>
    </submittedName>
</protein>
<proteinExistence type="predicted"/>
<dbReference type="AlphaFoldDB" id="A0A836CIG6"/>
<dbReference type="Proteomes" id="UP000664859">
    <property type="component" value="Unassembled WGS sequence"/>
</dbReference>
<sequence length="753" mass="81967">MASERPARKLRVLYEGLLAADPNAMTVEEQLAQLKALPQAKQEDGKVGRQVRAQQTIADFAKLLEDNKRSIIIDLAICNDGGWLPEALAKRGPQGGVIGVSPMESLAAALEGLPPCDPGVMAVVTACCLKRAVADERIVINRAIWRYDVDPSLVAIGVVPGEKLALVGSISIHAPGVDDEARPNADVLHDAAISLRLALQLAIDPPSYDQERVIWNNVYNIGMAIISFRALLDATRRSDFNIRVRAPAELGGADADDLVLIWREGTRLRVLIGEHLLRHMFVGQLLVALARTGSNGNAEGTGGDGDAERTGGIGDTELLVVQGDLSAYTPGKKVFPLLRVFQQGSTWNVSGSGEPDLLEQPHVRGIMDALRICCAASGGVEEAGGVKEREGVEGSGRGAAYKNSPRDVRWSRRAALQRLAVMLAANPGDPAVARQWRLLVVCAAACELADTWEDVFHLLYYARVVDSCKDSEGDVDVAWGAPPELAALATAILQFKTLKLGAAEFDPTKTRPFNLTGHDHEAPGVLKRPRTTRSCVDGMNVGRGRGDELARGDDTLRVRVKGGRFIKVTLEDGVLFSTRAFEPKDLLQPFTRIVGLNVLQVVEITWAPLPLAPPAPRTKVSGTLFKALLQGCNGPEPAGWLLDRIFNGEVALRRLSPESRQPTFLTASPRFINVTFNEDSPYSAEYTSLDADLLCQLHTYEDGTHVWLDLFNDNSLRRVTRVVEWLLELQPIEFSGDHELLSECSFTGHYKLR</sequence>